<proteinExistence type="predicted"/>
<sequence length="411" mass="43221">MKHLTLASLCLSGLLASSAALAAPTSILFVGNSYTFGRLDPVMSYNWANVHDLTAPFQALYSGGSNAWEPHPWGGVPGIFKQFTVQAGLDYDVSISARNAASLRGQFLNTASPLWDLRGNVASKKWDAVVLQEQSDAALPNGMGKNANQATFNAYADQFERFIHNGAAQTYTESALFGSQAKCMATGLSAGSCNTSRVIPANANASAATKVYLLETWARPDMVFAHKITKADPTTPDGSPIVDTSAAGGAATLYYGSLAAMTADLKTSFLATAASNPGFAGVIPAGEAFQRAIDMGLAKSGGFYDANGVYTQAQAGDLMNLWWNDYLHASKYGSYLSALVQFGSITGLDPNSLGANEIAAFDLGISKADALTLQQIASAQLGFPAPVPEPATWAMALVGLGALVYRRRRRA</sequence>
<gene>
    <name evidence="3" type="ORF">DES47_101756</name>
</gene>
<dbReference type="RefSeq" id="WP_133699301.1">
    <property type="nucleotide sequence ID" value="NZ_SNXS01000001.1"/>
</dbReference>
<evidence type="ECO:0000313" key="4">
    <source>
        <dbReference type="Proteomes" id="UP000295361"/>
    </source>
</evidence>
<dbReference type="InterPro" id="IPR013424">
    <property type="entry name" value="Ice-binding_C"/>
</dbReference>
<dbReference type="OrthoDB" id="110597at2"/>
<dbReference type="NCBIfam" id="TIGR02595">
    <property type="entry name" value="PEP_CTERM"/>
    <property type="match status" value="1"/>
</dbReference>
<dbReference type="Gene3D" id="3.40.50.1110">
    <property type="entry name" value="SGNH hydrolase"/>
    <property type="match status" value="2"/>
</dbReference>
<feature type="chain" id="PRO_5020935735" evidence="1">
    <location>
        <begin position="23"/>
        <end position="411"/>
    </location>
</feature>
<dbReference type="InterPro" id="IPR036514">
    <property type="entry name" value="SGNH_hydro_sf"/>
</dbReference>
<dbReference type="AlphaFoldDB" id="A0A4R6QUP4"/>
<keyword evidence="4" id="KW-1185">Reference proteome</keyword>
<feature type="signal peptide" evidence="1">
    <location>
        <begin position="1"/>
        <end position="22"/>
    </location>
</feature>
<dbReference type="EMBL" id="SNXS01000001">
    <property type="protein sequence ID" value="TDP74692.1"/>
    <property type="molecule type" value="Genomic_DNA"/>
</dbReference>
<dbReference type="Pfam" id="PF07589">
    <property type="entry name" value="PEP-CTERM"/>
    <property type="match status" value="1"/>
</dbReference>
<feature type="domain" description="Ice-binding protein C-terminal" evidence="2">
    <location>
        <begin position="386"/>
        <end position="410"/>
    </location>
</feature>
<dbReference type="Proteomes" id="UP000295361">
    <property type="component" value="Unassembled WGS sequence"/>
</dbReference>
<evidence type="ECO:0000256" key="1">
    <source>
        <dbReference type="SAM" id="SignalP"/>
    </source>
</evidence>
<dbReference type="InParanoid" id="A0A4R6QUP4"/>
<accession>A0A4R6QUP4</accession>
<evidence type="ECO:0000313" key="3">
    <source>
        <dbReference type="EMBL" id="TDP74692.1"/>
    </source>
</evidence>
<keyword evidence="1" id="KW-0732">Signal</keyword>
<name>A0A4R6QUP4_9BURK</name>
<reference evidence="3 4" key="1">
    <citation type="submission" date="2019-03" db="EMBL/GenBank/DDBJ databases">
        <title>Genomic Encyclopedia of Type Strains, Phase IV (KMG-IV): sequencing the most valuable type-strain genomes for metagenomic binning, comparative biology and taxonomic classification.</title>
        <authorList>
            <person name="Goeker M."/>
        </authorList>
    </citation>
    <scope>NUCLEOTIDE SEQUENCE [LARGE SCALE GENOMIC DNA]</scope>
    <source>
        <strain evidence="3 4">DSM 16998</strain>
    </source>
</reference>
<comment type="caution">
    <text evidence="3">The sequence shown here is derived from an EMBL/GenBank/DDBJ whole genome shotgun (WGS) entry which is preliminary data.</text>
</comment>
<evidence type="ECO:0000259" key="2">
    <source>
        <dbReference type="Pfam" id="PF07589"/>
    </source>
</evidence>
<protein>
    <submittedName>
        <fullName evidence="3">Putative secreted protein with PEP-CTERM sorting signal/MYXO-CTERM domain-containing protein</fullName>
    </submittedName>
</protein>
<dbReference type="GO" id="GO:0016788">
    <property type="term" value="F:hydrolase activity, acting on ester bonds"/>
    <property type="evidence" value="ECO:0007669"/>
    <property type="project" value="UniProtKB-ARBA"/>
</dbReference>
<organism evidence="3 4">
    <name type="scientific">Roseateles toxinivorans</name>
    <dbReference type="NCBI Taxonomy" id="270368"/>
    <lineage>
        <taxon>Bacteria</taxon>
        <taxon>Pseudomonadati</taxon>
        <taxon>Pseudomonadota</taxon>
        <taxon>Betaproteobacteria</taxon>
        <taxon>Burkholderiales</taxon>
        <taxon>Sphaerotilaceae</taxon>
        <taxon>Roseateles</taxon>
    </lineage>
</organism>